<dbReference type="Ensembl" id="ENSOMET00000007327.1">
    <property type="protein sequence ID" value="ENSOMEP00000005531.1"/>
    <property type="gene ID" value="ENSOMEG00000006539.1"/>
</dbReference>
<evidence type="ECO:0008006" key="3">
    <source>
        <dbReference type="Google" id="ProtNLM"/>
    </source>
</evidence>
<keyword evidence="2" id="KW-1185">Reference proteome</keyword>
<dbReference type="GeneTree" id="ENSGT00940000166668"/>
<reference evidence="1" key="1">
    <citation type="submission" date="2025-08" db="UniProtKB">
        <authorList>
            <consortium name="Ensembl"/>
        </authorList>
    </citation>
    <scope>IDENTIFICATION</scope>
</reference>
<accession>A0A3B3BIZ9</accession>
<dbReference type="AlphaFoldDB" id="A0A3B3BIZ9"/>
<reference evidence="1" key="2">
    <citation type="submission" date="2025-09" db="UniProtKB">
        <authorList>
            <consortium name="Ensembl"/>
        </authorList>
    </citation>
    <scope>IDENTIFICATION</scope>
</reference>
<name>A0A3B3BIZ9_ORYME</name>
<dbReference type="STRING" id="30732.ENSOMEP00000005531"/>
<dbReference type="PANTHER" id="PTHR22028">
    <property type="entry name" value="SFI1 SPINDLE BODY DOMAIN-CONTAINING PROTEIN-RELATED"/>
    <property type="match status" value="1"/>
</dbReference>
<proteinExistence type="predicted"/>
<sequence length="255" mass="31237">MSHLRLDTTQKRHRKNLLKVSGETKQAGKAPNNRRFLYRVGYNWNKGGRLKELRIRHLARKFLNIWKRNTFGQILPQQVRLHYKRGLLKRALKAWKDEWWISRREWIFTVQAECHYSSLWSLWQTRLQKQQDLKMLEKQVLKRRARTSQSKVRTDSLNYLVKAFYVTFSHFHDHFFFCLFVLQAWLLWKKMHRFALYQRKKEEKANLYAIQRLKRKSMCLWTSYTSFRQTKKISQGFYASFLFVLNAKSEFLSYL</sequence>
<dbReference type="GO" id="GO:0019902">
    <property type="term" value="F:phosphatase binding"/>
    <property type="evidence" value="ECO:0007669"/>
    <property type="project" value="TreeGrafter"/>
</dbReference>
<dbReference type="PANTHER" id="PTHR22028:SF4">
    <property type="entry name" value="PROTEIN SFI1 HOMOLOG"/>
    <property type="match status" value="1"/>
</dbReference>
<dbReference type="Proteomes" id="UP000261560">
    <property type="component" value="Unplaced"/>
</dbReference>
<protein>
    <recommendedName>
        <fullName evidence="3">SFI1 centrin binding protein</fullName>
    </recommendedName>
</protein>
<evidence type="ECO:0000313" key="1">
    <source>
        <dbReference type="Ensembl" id="ENSOMEP00000005531.1"/>
    </source>
</evidence>
<organism evidence="1 2">
    <name type="scientific">Oryzias melastigma</name>
    <name type="common">Marine medaka</name>
    <dbReference type="NCBI Taxonomy" id="30732"/>
    <lineage>
        <taxon>Eukaryota</taxon>
        <taxon>Metazoa</taxon>
        <taxon>Chordata</taxon>
        <taxon>Craniata</taxon>
        <taxon>Vertebrata</taxon>
        <taxon>Euteleostomi</taxon>
        <taxon>Actinopterygii</taxon>
        <taxon>Neopterygii</taxon>
        <taxon>Teleostei</taxon>
        <taxon>Neoteleostei</taxon>
        <taxon>Acanthomorphata</taxon>
        <taxon>Ovalentaria</taxon>
        <taxon>Atherinomorphae</taxon>
        <taxon>Beloniformes</taxon>
        <taxon>Adrianichthyidae</taxon>
        <taxon>Oryziinae</taxon>
        <taxon>Oryzias</taxon>
    </lineage>
</organism>
<dbReference type="InterPro" id="IPR052270">
    <property type="entry name" value="CACF_protein"/>
</dbReference>
<dbReference type="PaxDb" id="30732-ENSOMEP00000005531"/>
<evidence type="ECO:0000313" key="2">
    <source>
        <dbReference type="Proteomes" id="UP000261560"/>
    </source>
</evidence>